<keyword evidence="3" id="KW-1003">Cell membrane</keyword>
<evidence type="ECO:0000256" key="4">
    <source>
        <dbReference type="ARBA" id="ARBA00022519"/>
    </source>
</evidence>
<feature type="transmembrane region" description="Helical" evidence="8">
    <location>
        <begin position="400"/>
        <end position="420"/>
    </location>
</feature>
<evidence type="ECO:0000256" key="3">
    <source>
        <dbReference type="ARBA" id="ARBA00022475"/>
    </source>
</evidence>
<gene>
    <name evidence="11" type="ORF">WDJ50_17755</name>
</gene>
<name>A0AAU6Q8K0_9DEIO</name>
<comment type="similarity">
    <text evidence="8">Belongs to the binding-protein-dependent transport system permease family.</text>
</comment>
<keyword evidence="6 8" id="KW-1133">Transmembrane helix</keyword>
<dbReference type="GO" id="GO:0055085">
    <property type="term" value="P:transmembrane transport"/>
    <property type="evidence" value="ECO:0007669"/>
    <property type="project" value="InterPro"/>
</dbReference>
<dbReference type="Pfam" id="PF00528">
    <property type="entry name" value="BPD_transp_1"/>
    <property type="match status" value="2"/>
</dbReference>
<keyword evidence="2 8" id="KW-0813">Transport</keyword>
<feature type="compositionally biased region" description="Low complexity" evidence="9">
    <location>
        <begin position="598"/>
        <end position="607"/>
    </location>
</feature>
<feature type="domain" description="ABC transmembrane type-1" evidence="10">
    <location>
        <begin position="362"/>
        <end position="561"/>
    </location>
</feature>
<evidence type="ECO:0000256" key="8">
    <source>
        <dbReference type="RuleBase" id="RU363032"/>
    </source>
</evidence>
<evidence type="ECO:0000259" key="10">
    <source>
        <dbReference type="PROSITE" id="PS50928"/>
    </source>
</evidence>
<feature type="transmembrane region" description="Helical" evidence="8">
    <location>
        <begin position="253"/>
        <end position="272"/>
    </location>
</feature>
<feature type="transmembrane region" description="Helical" evidence="8">
    <location>
        <begin position="541"/>
        <end position="562"/>
    </location>
</feature>
<feature type="transmembrane region" description="Helical" evidence="8">
    <location>
        <begin position="485"/>
        <end position="502"/>
    </location>
</feature>
<feature type="transmembrane region" description="Helical" evidence="8">
    <location>
        <begin position="147"/>
        <end position="170"/>
    </location>
</feature>
<sequence>MNPRESVRAMFRSPMAIVILVVSLWFIVAFLIMPNVSLLSSVFTSEGSFSTRAWDKLMTSERAKRSLLNSVMLACILSVTINVVGIFIVLATRYFKVRGARLLWLGYATTLIYGGIVLVAGYNFLYGSSGMLTRGLTTLFPSLDPNWFTGMFAVCFVMTFAGTGNHLLFLSAALSKVDYQTIEAAKQLGASPLKILSQIVLPTLKPTIFALTVLTFLGGLGALAAPQIVGGREFQTIAPMILTFSQSSTSQDLAAALAIILAIMTMILLFVLNRLEAGGTYFSVSKVPVAIQKQTIDNPVLNLVVHVIAYVLFLIYALPPVLIVLFSFTDANAIASGHIQASSFTLDNYRAVLTDRNAYWPFIVSVGYSAAAAAIVIFGILFVARLITQYRNVWTAALEYLLHIPWIMPGTMLALGLILTFDHPNWLVGGRVLTGTLSILGIAYVAGKIPFTLRMLKAAFTGLDSRLEEAAAMLGASQFYTFRRVILPLIIPTATAITALNFNSMLDDYDTAVFLAHPFYQPLGIFIKNATEGEGNTDTTALTFVYTVVLMIITGITMYLIYGRAEKADPPSIRSGKPRWLRVFGRLPGKPAGSAALANASEAAATSEQGAPRIAQPGGRQEWEAVTRQGENK</sequence>
<comment type="subcellular location">
    <subcellularLocation>
        <location evidence="1">Cell inner membrane</location>
        <topology evidence="1">Multi-pass membrane protein</topology>
    </subcellularLocation>
    <subcellularLocation>
        <location evidence="8">Cell membrane</location>
        <topology evidence="8">Multi-pass membrane protein</topology>
    </subcellularLocation>
</comment>
<dbReference type="EMBL" id="CP149784">
    <property type="protein sequence ID" value="WYF46686.1"/>
    <property type="molecule type" value="Genomic_DNA"/>
</dbReference>
<dbReference type="GO" id="GO:0005886">
    <property type="term" value="C:plasma membrane"/>
    <property type="evidence" value="ECO:0007669"/>
    <property type="project" value="UniProtKB-SubCell"/>
</dbReference>
<keyword evidence="11" id="KW-0614">Plasmid</keyword>
<evidence type="ECO:0000256" key="2">
    <source>
        <dbReference type="ARBA" id="ARBA00022448"/>
    </source>
</evidence>
<dbReference type="RefSeq" id="WP_339098174.1">
    <property type="nucleotide sequence ID" value="NZ_CP149784.1"/>
</dbReference>
<feature type="transmembrane region" description="Helical" evidence="8">
    <location>
        <begin position="300"/>
        <end position="318"/>
    </location>
</feature>
<keyword evidence="4" id="KW-0997">Cell inner membrane</keyword>
<dbReference type="SUPFAM" id="SSF161098">
    <property type="entry name" value="MetI-like"/>
    <property type="match status" value="2"/>
</dbReference>
<protein>
    <submittedName>
        <fullName evidence="11">Iron ABC transporter permease</fullName>
    </submittedName>
</protein>
<dbReference type="PROSITE" id="PS50928">
    <property type="entry name" value="ABC_TM1"/>
    <property type="match status" value="2"/>
</dbReference>
<dbReference type="PANTHER" id="PTHR43357">
    <property type="entry name" value="INNER MEMBRANE ABC TRANSPORTER PERMEASE PROTEIN YDCV"/>
    <property type="match status" value="1"/>
</dbReference>
<organism evidence="11">
    <name type="scientific">Deinococcus sp. VB142</name>
    <dbReference type="NCBI Taxonomy" id="3112952"/>
    <lineage>
        <taxon>Bacteria</taxon>
        <taxon>Thermotogati</taxon>
        <taxon>Deinococcota</taxon>
        <taxon>Deinococci</taxon>
        <taxon>Deinococcales</taxon>
        <taxon>Deinococcaceae</taxon>
        <taxon>Deinococcus</taxon>
    </lineage>
</organism>
<dbReference type="InterPro" id="IPR035906">
    <property type="entry name" value="MetI-like_sf"/>
</dbReference>
<feature type="transmembrane region" description="Helical" evidence="8">
    <location>
        <begin position="358"/>
        <end position="388"/>
    </location>
</feature>
<keyword evidence="7 8" id="KW-0472">Membrane</keyword>
<evidence type="ECO:0000256" key="6">
    <source>
        <dbReference type="ARBA" id="ARBA00022989"/>
    </source>
</evidence>
<proteinExistence type="inferred from homology"/>
<dbReference type="AlphaFoldDB" id="A0AAU6Q8K0"/>
<evidence type="ECO:0000256" key="9">
    <source>
        <dbReference type="SAM" id="MobiDB-lite"/>
    </source>
</evidence>
<accession>A0AAU6Q8K0</accession>
<evidence type="ECO:0000313" key="11">
    <source>
        <dbReference type="EMBL" id="WYF46686.1"/>
    </source>
</evidence>
<dbReference type="CDD" id="cd06261">
    <property type="entry name" value="TM_PBP2"/>
    <property type="match status" value="2"/>
</dbReference>
<feature type="domain" description="ABC transmembrane type-1" evidence="10">
    <location>
        <begin position="67"/>
        <end position="272"/>
    </location>
</feature>
<feature type="transmembrane region" description="Helical" evidence="8">
    <location>
        <begin position="102"/>
        <end position="127"/>
    </location>
</feature>
<feature type="transmembrane region" description="Helical" evidence="8">
    <location>
        <begin position="208"/>
        <end position="229"/>
    </location>
</feature>
<evidence type="ECO:0000256" key="7">
    <source>
        <dbReference type="ARBA" id="ARBA00023136"/>
    </source>
</evidence>
<feature type="transmembrane region" description="Helical" evidence="8">
    <location>
        <begin position="68"/>
        <end position="90"/>
    </location>
</feature>
<geneLocation type="plasmid" evidence="11">
    <name>p1</name>
</geneLocation>
<dbReference type="Gene3D" id="1.10.3720.10">
    <property type="entry name" value="MetI-like"/>
    <property type="match status" value="2"/>
</dbReference>
<feature type="compositionally biased region" description="Basic and acidic residues" evidence="9">
    <location>
        <begin position="621"/>
        <end position="633"/>
    </location>
</feature>
<feature type="region of interest" description="Disordered" evidence="9">
    <location>
        <begin position="598"/>
        <end position="633"/>
    </location>
</feature>
<evidence type="ECO:0000256" key="5">
    <source>
        <dbReference type="ARBA" id="ARBA00022692"/>
    </source>
</evidence>
<keyword evidence="5 8" id="KW-0812">Transmembrane</keyword>
<dbReference type="PANTHER" id="PTHR43357:SF4">
    <property type="entry name" value="INNER MEMBRANE ABC TRANSPORTER PERMEASE PROTEIN YDCV"/>
    <property type="match status" value="1"/>
</dbReference>
<dbReference type="InterPro" id="IPR000515">
    <property type="entry name" value="MetI-like"/>
</dbReference>
<reference evidence="11" key="1">
    <citation type="submission" date="2024-03" db="EMBL/GenBank/DDBJ databases">
        <title>Deinococcus weizhi sp. nov., isolated from human skin.</title>
        <authorList>
            <person name="Wei Z."/>
            <person name="Tian F."/>
            <person name="Yang C."/>
            <person name="Xin L.T."/>
            <person name="Wen Z.J."/>
            <person name="Lan K.C."/>
            <person name="Yu L."/>
            <person name="Zhe W."/>
            <person name="Dan F.D."/>
            <person name="Jun W."/>
            <person name="Rui Z."/>
            <person name="Yong X.J."/>
            <person name="Ting Y."/>
            <person name="Wei X."/>
            <person name="Xu Z.G."/>
            <person name="Xin Z."/>
            <person name="Dong F.G."/>
            <person name="Ni X.M."/>
            <person name="Zheng M.G."/>
            <person name="Chun Y."/>
            <person name="Qian W.X."/>
        </authorList>
    </citation>
    <scope>NUCLEOTIDE SEQUENCE</scope>
    <source>
        <strain evidence="11">VB142</strain>
        <plasmid evidence="11">p1</plasmid>
    </source>
</reference>
<feature type="transmembrane region" description="Helical" evidence="8">
    <location>
        <begin position="426"/>
        <end position="447"/>
    </location>
</feature>
<evidence type="ECO:0000256" key="1">
    <source>
        <dbReference type="ARBA" id="ARBA00004429"/>
    </source>
</evidence>